<dbReference type="Proteomes" id="UP001362999">
    <property type="component" value="Unassembled WGS sequence"/>
</dbReference>
<dbReference type="EMBL" id="JAWWNJ010000027">
    <property type="protein sequence ID" value="KAK7029125.1"/>
    <property type="molecule type" value="Genomic_DNA"/>
</dbReference>
<gene>
    <name evidence="2" type="ORF">R3P38DRAFT_2775712</name>
</gene>
<feature type="region of interest" description="Disordered" evidence="1">
    <location>
        <begin position="1"/>
        <end position="27"/>
    </location>
</feature>
<evidence type="ECO:0000256" key="1">
    <source>
        <dbReference type="SAM" id="MobiDB-lite"/>
    </source>
</evidence>
<reference evidence="2 3" key="1">
    <citation type="journal article" date="2024" name="J Genomics">
        <title>Draft genome sequencing and assembly of Favolaschia claudopus CIRM-BRFM 2984 isolated from oak limbs.</title>
        <authorList>
            <person name="Navarro D."/>
            <person name="Drula E."/>
            <person name="Chaduli D."/>
            <person name="Cazenave R."/>
            <person name="Ahrendt S."/>
            <person name="Wang J."/>
            <person name="Lipzen A."/>
            <person name="Daum C."/>
            <person name="Barry K."/>
            <person name="Grigoriev I.V."/>
            <person name="Favel A."/>
            <person name="Rosso M.N."/>
            <person name="Martin F."/>
        </authorList>
    </citation>
    <scope>NUCLEOTIDE SEQUENCE [LARGE SCALE GENOMIC DNA]</scope>
    <source>
        <strain evidence="2 3">CIRM-BRFM 2984</strain>
    </source>
</reference>
<feature type="compositionally biased region" description="Basic and acidic residues" evidence="1">
    <location>
        <begin position="9"/>
        <end position="19"/>
    </location>
</feature>
<name>A0AAW0BQX2_9AGAR</name>
<proteinExistence type="predicted"/>
<dbReference type="AlphaFoldDB" id="A0AAW0BQX2"/>
<feature type="region of interest" description="Disordered" evidence="1">
    <location>
        <begin position="72"/>
        <end position="92"/>
    </location>
</feature>
<sequence length="119" mass="13582">MAWTMSNESEPKELPRTVEEYQSCRPPSARCRGRFGISALTKLLEVVIKELAAHAETNYVFSHSHLMRRARRGRKKCEKQLPPEPMSVKFEGAPEHSETTIFIVTPIPTVLDVPIHNKQ</sequence>
<evidence type="ECO:0000313" key="3">
    <source>
        <dbReference type="Proteomes" id="UP001362999"/>
    </source>
</evidence>
<protein>
    <submittedName>
        <fullName evidence="2">Uncharacterized protein</fullName>
    </submittedName>
</protein>
<keyword evidence="3" id="KW-1185">Reference proteome</keyword>
<evidence type="ECO:0000313" key="2">
    <source>
        <dbReference type="EMBL" id="KAK7029125.1"/>
    </source>
</evidence>
<comment type="caution">
    <text evidence="2">The sequence shown here is derived from an EMBL/GenBank/DDBJ whole genome shotgun (WGS) entry which is preliminary data.</text>
</comment>
<organism evidence="2 3">
    <name type="scientific">Favolaschia claudopus</name>
    <dbReference type="NCBI Taxonomy" id="2862362"/>
    <lineage>
        <taxon>Eukaryota</taxon>
        <taxon>Fungi</taxon>
        <taxon>Dikarya</taxon>
        <taxon>Basidiomycota</taxon>
        <taxon>Agaricomycotina</taxon>
        <taxon>Agaricomycetes</taxon>
        <taxon>Agaricomycetidae</taxon>
        <taxon>Agaricales</taxon>
        <taxon>Marasmiineae</taxon>
        <taxon>Mycenaceae</taxon>
        <taxon>Favolaschia</taxon>
    </lineage>
</organism>
<accession>A0AAW0BQX2</accession>